<dbReference type="HOGENOM" id="CLU_2329703_0_0_4"/>
<reference evidence="1 2" key="1">
    <citation type="submission" date="2010-08" db="EMBL/GenBank/DDBJ databases">
        <title>Complete sequence of Gallionella capsiferriformans ES-2.</title>
        <authorList>
            <consortium name="US DOE Joint Genome Institute"/>
            <person name="Lucas S."/>
            <person name="Copeland A."/>
            <person name="Lapidus A."/>
            <person name="Cheng J.-F."/>
            <person name="Bruce D."/>
            <person name="Goodwin L."/>
            <person name="Pitluck S."/>
            <person name="Chertkov O."/>
            <person name="Davenport K.W."/>
            <person name="Detter J.C."/>
            <person name="Han C."/>
            <person name="Tapia R."/>
            <person name="Land M."/>
            <person name="Hauser L."/>
            <person name="Chang Y.-J."/>
            <person name="Jeffries C."/>
            <person name="Kyrpides N."/>
            <person name="Ivanova N."/>
            <person name="Mikhailova N."/>
            <person name="Shelobolina E.S."/>
            <person name="Picardal F."/>
            <person name="Roden E."/>
            <person name="Emerson D."/>
            <person name="Woyke T."/>
        </authorList>
    </citation>
    <scope>NUCLEOTIDE SEQUENCE [LARGE SCALE GENOMIC DNA]</scope>
    <source>
        <strain evidence="1 2">ES-2</strain>
    </source>
</reference>
<accession>D9SIQ1</accession>
<evidence type="ECO:0008006" key="3">
    <source>
        <dbReference type="Google" id="ProtNLM"/>
    </source>
</evidence>
<proteinExistence type="predicted"/>
<dbReference type="Pfam" id="PF13997">
    <property type="entry name" value="YqjK"/>
    <property type="match status" value="1"/>
</dbReference>
<dbReference type="Proteomes" id="UP000001235">
    <property type="component" value="Chromosome"/>
</dbReference>
<organism evidence="1 2">
    <name type="scientific">Gallionella capsiferriformans (strain ES-2)</name>
    <name type="common">Gallionella ferruginea capsiferriformans (strain ES-2)</name>
    <dbReference type="NCBI Taxonomy" id="395494"/>
    <lineage>
        <taxon>Bacteria</taxon>
        <taxon>Pseudomonadati</taxon>
        <taxon>Pseudomonadota</taxon>
        <taxon>Betaproteobacteria</taxon>
        <taxon>Nitrosomonadales</taxon>
        <taxon>Gallionellaceae</taxon>
        <taxon>Gallionella</taxon>
    </lineage>
</organism>
<gene>
    <name evidence="1" type="ordered locus">Galf_2210</name>
</gene>
<dbReference type="AlphaFoldDB" id="D9SIQ1"/>
<dbReference type="EMBL" id="CP002159">
    <property type="protein sequence ID" value="ADL56214.1"/>
    <property type="molecule type" value="Genomic_DNA"/>
</dbReference>
<protein>
    <recommendedName>
        <fullName evidence="3">YqjK-like protein</fullName>
    </recommendedName>
</protein>
<dbReference type="RefSeq" id="WP_013294138.1">
    <property type="nucleotide sequence ID" value="NC_014394.1"/>
</dbReference>
<evidence type="ECO:0000313" key="2">
    <source>
        <dbReference type="Proteomes" id="UP000001235"/>
    </source>
</evidence>
<dbReference type="KEGG" id="gca:Galf_2210"/>
<name>D9SIQ1_GALCS</name>
<dbReference type="STRING" id="395494.Galf_2210"/>
<dbReference type="InterPro" id="IPR025612">
    <property type="entry name" value="YqjK"/>
</dbReference>
<keyword evidence="2" id="KW-1185">Reference proteome</keyword>
<sequence length="98" mass="11152">MTKRRQVMLARRQLLRDNISAQREQLADIAVNLRPAFQVADGAWRMVSFVRGHAVLVAGVLSLAIVRQRGISALIKGGLRAWRAWRFVNELAKKIPHR</sequence>
<evidence type="ECO:0000313" key="1">
    <source>
        <dbReference type="EMBL" id="ADL56214.1"/>
    </source>
</evidence>